<dbReference type="GO" id="GO:0008270">
    <property type="term" value="F:zinc ion binding"/>
    <property type="evidence" value="ECO:0007669"/>
    <property type="project" value="InterPro"/>
</dbReference>
<comment type="catalytic activity">
    <reaction evidence="5">
        <text>cyanate + hydrogencarbonate + 3 H(+) = NH4(+) + 2 CO2</text>
        <dbReference type="Rhea" id="RHEA:11120"/>
        <dbReference type="ChEBI" id="CHEBI:15378"/>
        <dbReference type="ChEBI" id="CHEBI:16526"/>
        <dbReference type="ChEBI" id="CHEBI:17544"/>
        <dbReference type="ChEBI" id="CHEBI:28938"/>
        <dbReference type="ChEBI" id="CHEBI:29195"/>
        <dbReference type="EC" id="4.2.1.104"/>
    </reaction>
</comment>
<dbReference type="Gene3D" id="3.30.1160.10">
    <property type="entry name" value="Cyanate lyase, C-terminal domain"/>
    <property type="match status" value="1"/>
</dbReference>
<dbReference type="InterPro" id="IPR048564">
    <property type="entry name" value="CYNS_N"/>
</dbReference>
<dbReference type="PANTHER" id="PTHR34186">
    <property type="entry name" value="CYANATE HYDRATASE"/>
    <property type="match status" value="1"/>
</dbReference>
<evidence type="ECO:0000256" key="5">
    <source>
        <dbReference type="HAMAP-Rule" id="MF_00535"/>
    </source>
</evidence>
<evidence type="ECO:0000256" key="6">
    <source>
        <dbReference type="SAM" id="MobiDB-lite"/>
    </source>
</evidence>
<comment type="similarity">
    <text evidence="5">Belongs to the cyanase family.</text>
</comment>
<gene>
    <name evidence="8" type="primary">cynS_2</name>
    <name evidence="5" type="synonym">cynS</name>
    <name evidence="8" type="ORF">NCTC1542_05617</name>
</gene>
<accession>A0A378V0W4</accession>
<dbReference type="Proteomes" id="UP000255389">
    <property type="component" value="Unassembled WGS sequence"/>
</dbReference>
<proteinExistence type="inferred from homology"/>
<dbReference type="PROSITE" id="PS00903">
    <property type="entry name" value="CYT_DCMP_DEAMINASES_1"/>
    <property type="match status" value="1"/>
</dbReference>
<evidence type="ECO:0000256" key="1">
    <source>
        <dbReference type="ARBA" id="ARBA00003561"/>
    </source>
</evidence>
<dbReference type="AlphaFoldDB" id="A0A378V0W4"/>
<dbReference type="PRINTS" id="PR01693">
    <property type="entry name" value="CYANASE"/>
</dbReference>
<feature type="region of interest" description="Disordered" evidence="6">
    <location>
        <begin position="319"/>
        <end position="340"/>
    </location>
</feature>
<dbReference type="InterPro" id="IPR003712">
    <property type="entry name" value="Cyanate_lyase_C"/>
</dbReference>
<dbReference type="CDD" id="cd00559">
    <property type="entry name" value="Cyanase_C"/>
    <property type="match status" value="1"/>
</dbReference>
<feature type="active site" evidence="5">
    <location>
        <position position="99"/>
    </location>
</feature>
<dbReference type="EC" id="4.2.1.104" evidence="5"/>
<evidence type="ECO:0000259" key="7">
    <source>
        <dbReference type="PROSITE" id="PS51747"/>
    </source>
</evidence>
<evidence type="ECO:0000256" key="2">
    <source>
        <dbReference type="ARBA" id="ARBA00022723"/>
    </source>
</evidence>
<dbReference type="PROSITE" id="PS51747">
    <property type="entry name" value="CYT_DCMP_DEAMINASES_2"/>
    <property type="match status" value="1"/>
</dbReference>
<organism evidence="8 9">
    <name type="scientific">Mycolicibacterium fortuitum</name>
    <name type="common">Mycobacterium fortuitum</name>
    <dbReference type="NCBI Taxonomy" id="1766"/>
    <lineage>
        <taxon>Bacteria</taxon>
        <taxon>Bacillati</taxon>
        <taxon>Actinomycetota</taxon>
        <taxon>Actinomycetes</taxon>
        <taxon>Mycobacteriales</taxon>
        <taxon>Mycobacteriaceae</taxon>
        <taxon>Mycolicibacterium</taxon>
    </lineage>
</organism>
<dbReference type="InterPro" id="IPR010982">
    <property type="entry name" value="Lambda_DNA-bd_dom_sf"/>
</dbReference>
<evidence type="ECO:0000313" key="8">
    <source>
        <dbReference type="EMBL" id="SUA04122.1"/>
    </source>
</evidence>
<dbReference type="GO" id="GO:0008824">
    <property type="term" value="F:cyanate hydratase activity"/>
    <property type="evidence" value="ECO:0007669"/>
    <property type="project" value="UniProtKB-UniRule"/>
</dbReference>
<dbReference type="SUPFAM" id="SSF53927">
    <property type="entry name" value="Cytidine deaminase-like"/>
    <property type="match status" value="1"/>
</dbReference>
<dbReference type="Pfam" id="PF02560">
    <property type="entry name" value="Cyanate_lyase"/>
    <property type="match status" value="1"/>
</dbReference>
<evidence type="ECO:0000313" key="9">
    <source>
        <dbReference type="Proteomes" id="UP000255389"/>
    </source>
</evidence>
<dbReference type="SUPFAM" id="SSF47413">
    <property type="entry name" value="lambda repressor-like DNA-binding domains"/>
    <property type="match status" value="1"/>
</dbReference>
<evidence type="ECO:0000256" key="4">
    <source>
        <dbReference type="ARBA" id="ARBA00023239"/>
    </source>
</evidence>
<dbReference type="SMART" id="SM01116">
    <property type="entry name" value="Cyanate_lyase"/>
    <property type="match status" value="1"/>
</dbReference>
<dbReference type="Gene3D" id="3.40.140.10">
    <property type="entry name" value="Cytidine Deaminase, domain 2"/>
    <property type="match status" value="1"/>
</dbReference>
<dbReference type="Pfam" id="PF00383">
    <property type="entry name" value="dCMP_cyt_deam_1"/>
    <property type="match status" value="1"/>
</dbReference>
<keyword evidence="2" id="KW-0479">Metal-binding</keyword>
<dbReference type="EMBL" id="UGQY01000004">
    <property type="protein sequence ID" value="SUA04122.1"/>
    <property type="molecule type" value="Genomic_DNA"/>
</dbReference>
<dbReference type="HAMAP" id="MF_00535">
    <property type="entry name" value="Cyanate_hydrat"/>
    <property type="match status" value="1"/>
</dbReference>
<feature type="domain" description="CMP/dCMP-type deaminase" evidence="7">
    <location>
        <begin position="163"/>
        <end position="292"/>
    </location>
</feature>
<dbReference type="InterPro" id="IPR016193">
    <property type="entry name" value="Cytidine_deaminase-like"/>
</dbReference>
<dbReference type="GO" id="GO:0003677">
    <property type="term" value="F:DNA binding"/>
    <property type="evidence" value="ECO:0007669"/>
    <property type="project" value="InterPro"/>
</dbReference>
<dbReference type="NCBIfam" id="NF002773">
    <property type="entry name" value="PRK02866.1"/>
    <property type="match status" value="1"/>
</dbReference>
<keyword evidence="3" id="KW-0862">Zinc</keyword>
<dbReference type="InterPro" id="IPR036581">
    <property type="entry name" value="Cyanate_lyase_C_sf"/>
</dbReference>
<keyword evidence="4 5" id="KW-0456">Lyase</keyword>
<dbReference type="CDD" id="cd01285">
    <property type="entry name" value="nucleoside_deaminase"/>
    <property type="match status" value="1"/>
</dbReference>
<reference evidence="8 9" key="1">
    <citation type="submission" date="2018-06" db="EMBL/GenBank/DDBJ databases">
        <authorList>
            <consortium name="Pathogen Informatics"/>
            <person name="Doyle S."/>
        </authorList>
    </citation>
    <scope>NUCLEOTIDE SEQUENCE [LARGE SCALE GENOMIC DNA]</scope>
    <source>
        <strain evidence="8 9">NCTC1542</strain>
    </source>
</reference>
<dbReference type="SUPFAM" id="SSF55234">
    <property type="entry name" value="Cyanase C-terminal domain"/>
    <property type="match status" value="1"/>
</dbReference>
<dbReference type="InterPro" id="IPR016192">
    <property type="entry name" value="APOBEC/CMP_deaminase_Zn-bd"/>
</dbReference>
<comment type="function">
    <text evidence="1 5">Catalyzes the reaction of cyanate with bicarbonate to produce ammonia and carbon dioxide.</text>
</comment>
<dbReference type="Pfam" id="PF21291">
    <property type="entry name" value="CYNS_N"/>
    <property type="match status" value="1"/>
</dbReference>
<sequence>MVHAQFDPTARQALAATAVEAKTRKDLTWQQIADAAELSPAFVTAAVLGQHALPARSAEAVAALLGLDDDAALLLQTIPIRGSIPGGIPTDPTIYRFYEMLQVYGTTLKALVHEQFGDGIISAINFKLDVRKVADPEGGERAVITLDGKYLPPNPFDRVRYRGGLMDFAQRTIDIARQNVAEGGRPFATVIVKNGEILAESPNLVAQTHDPTAHAEILAIRKACTRIGTEHLIGATIYVLAQPCPMCLGSLYYCSPDEVVFLTTRDAYEPHYVDDRKYFELNMFYDEFAKPWDQRRLPMRYEPRDAAVDVYKLWQERNGGERRVPGAPTSTRPGKNPRGE</sequence>
<dbReference type="PANTHER" id="PTHR34186:SF2">
    <property type="entry name" value="CYANATE HYDRATASE"/>
    <property type="match status" value="1"/>
</dbReference>
<feature type="active site" evidence="5">
    <location>
        <position position="122"/>
    </location>
</feature>
<name>A0A378V0W4_MYCFO</name>
<evidence type="ECO:0000256" key="3">
    <source>
        <dbReference type="ARBA" id="ARBA00022833"/>
    </source>
</evidence>
<dbReference type="GO" id="GO:0016787">
    <property type="term" value="F:hydrolase activity"/>
    <property type="evidence" value="ECO:0007669"/>
    <property type="project" value="InterPro"/>
</dbReference>
<dbReference type="NCBIfam" id="TIGR00673">
    <property type="entry name" value="cynS"/>
    <property type="match status" value="1"/>
</dbReference>
<feature type="active site" evidence="5">
    <location>
        <position position="96"/>
    </location>
</feature>
<protein>
    <recommendedName>
        <fullName evidence="5">Cyanate hydratase</fullName>
        <shortName evidence="5">Cyanase</shortName>
        <ecNumber evidence="5">4.2.1.104</ecNumber>
    </recommendedName>
    <alternativeName>
        <fullName evidence="5">Cyanate hydrolase</fullName>
    </alternativeName>
    <alternativeName>
        <fullName evidence="5">Cyanate lyase</fullName>
    </alternativeName>
</protein>
<dbReference type="InterPro" id="IPR002125">
    <property type="entry name" value="CMP_dCMP_dom"/>
</dbReference>
<dbReference type="InterPro" id="IPR008076">
    <property type="entry name" value="Cyanase"/>
</dbReference>
<dbReference type="Gene3D" id="1.10.260.40">
    <property type="entry name" value="lambda repressor-like DNA-binding domains"/>
    <property type="match status" value="1"/>
</dbReference>